<dbReference type="InterPro" id="IPR011990">
    <property type="entry name" value="TPR-like_helical_dom_sf"/>
</dbReference>
<dbReference type="Pfam" id="PF20431">
    <property type="entry name" value="E_motif"/>
    <property type="match status" value="1"/>
</dbReference>
<comment type="similarity">
    <text evidence="1">Belongs to the PPR family. PCMP-H subfamily.</text>
</comment>
<dbReference type="PANTHER" id="PTHR47926">
    <property type="entry name" value="PENTATRICOPEPTIDE REPEAT-CONTAINING PROTEIN"/>
    <property type="match status" value="1"/>
</dbReference>
<evidence type="ECO:0000313" key="5">
    <source>
        <dbReference type="EMBL" id="KAE8023356.1"/>
    </source>
</evidence>
<evidence type="ECO:0000256" key="3">
    <source>
        <dbReference type="PROSITE-ProRule" id="PRU00708"/>
    </source>
</evidence>
<dbReference type="Pfam" id="PF14432">
    <property type="entry name" value="DYW_deaminase"/>
    <property type="match status" value="1"/>
</dbReference>
<accession>A0A5N6R0R9</accession>
<dbReference type="InterPro" id="IPR002885">
    <property type="entry name" value="PPR_rpt"/>
</dbReference>
<dbReference type="EMBL" id="CM017323">
    <property type="protein sequence ID" value="KAE8023356.1"/>
    <property type="molecule type" value="Genomic_DNA"/>
</dbReference>
<organism evidence="5 6">
    <name type="scientific">Carpinus fangiana</name>
    <dbReference type="NCBI Taxonomy" id="176857"/>
    <lineage>
        <taxon>Eukaryota</taxon>
        <taxon>Viridiplantae</taxon>
        <taxon>Streptophyta</taxon>
        <taxon>Embryophyta</taxon>
        <taxon>Tracheophyta</taxon>
        <taxon>Spermatophyta</taxon>
        <taxon>Magnoliopsida</taxon>
        <taxon>eudicotyledons</taxon>
        <taxon>Gunneridae</taxon>
        <taxon>Pentapetalae</taxon>
        <taxon>rosids</taxon>
        <taxon>fabids</taxon>
        <taxon>Fagales</taxon>
        <taxon>Betulaceae</taxon>
        <taxon>Carpinus</taxon>
    </lineage>
</organism>
<dbReference type="OrthoDB" id="185373at2759"/>
<gene>
    <name evidence="5" type="ORF">FH972_009064</name>
</gene>
<keyword evidence="2" id="KW-0677">Repeat</keyword>
<dbReference type="InterPro" id="IPR046849">
    <property type="entry name" value="E2_motif"/>
</dbReference>
<feature type="domain" description="DYW" evidence="4">
    <location>
        <begin position="543"/>
        <end position="636"/>
    </location>
</feature>
<evidence type="ECO:0000256" key="2">
    <source>
        <dbReference type="ARBA" id="ARBA00022737"/>
    </source>
</evidence>
<dbReference type="InterPro" id="IPR032867">
    <property type="entry name" value="DYW_dom"/>
</dbReference>
<feature type="repeat" description="PPR" evidence="3">
    <location>
        <begin position="294"/>
        <end position="328"/>
    </location>
</feature>
<dbReference type="Pfam" id="PF13041">
    <property type="entry name" value="PPR_2"/>
    <property type="match status" value="2"/>
</dbReference>
<dbReference type="PROSITE" id="PS51375">
    <property type="entry name" value="PPR"/>
    <property type="match status" value="3"/>
</dbReference>
<name>A0A5N6R0R9_9ROSI</name>
<dbReference type="Pfam" id="PF01535">
    <property type="entry name" value="PPR"/>
    <property type="match status" value="3"/>
</dbReference>
<sequence length="636" mass="72107">MKVESFFGLVNIWYDSEPVNVAMVLTITRSPPPHIPSAFTINNNRNGYSANHHSHSRLLLLLNECADMSQLKQIHAHTLRATTTHNPHALFLYSRILHFSSLADIDYACRVFDQIESPNSFVWNTLIRAYARSSERKEEAILLYCRMLEEGIVMPDKHTYPFVLKACAYLFALFEGRQVHAQLLKLGYESDVYVNNSLIHLYGTCGCLDLAQKIFETMPERSVVSWNAIIDACVRLGEFDTALKLFGEMQNMFEPDGYTMQSVIRACAGLGALSLGMWAHACLLRKCRAEMVGDVLVNNCFVDMYCKCGSWEIAQQVFERMPKRDVNSWNSMILGLAMHGKAKAALEYFDRMVRTERFVPDSITFVGVLGACNHRGLVSEGRHYFDMMITEYKIEPQLQHYGCLVDLLARAGLIDEALKLVSDMPIKPDVVIWRSLLDACCKKNAGVELSEEMASQILESEGEDSSGVYVLLSRVYASARRWDDVGLIRKLMTDKGVTKEPGCSSIEIDGTSHEFLAGDTSHPQTKQIYQVLDVIKERLESVGHVPDVSQAPLIDELIDEKHHALRLHSERLAIAFGLLSLKPGMPIRIFKNLRVCDDCHKVTKLISRIYNVEIIVRDRARFHHFKDGSCSCMDYW</sequence>
<protein>
    <recommendedName>
        <fullName evidence="4">DYW domain-containing protein</fullName>
    </recommendedName>
</protein>
<dbReference type="AlphaFoldDB" id="A0A5N6R0R9"/>
<feature type="repeat" description="PPR" evidence="3">
    <location>
        <begin position="119"/>
        <end position="154"/>
    </location>
</feature>
<evidence type="ECO:0000313" key="6">
    <source>
        <dbReference type="Proteomes" id="UP000327013"/>
    </source>
</evidence>
<dbReference type="GO" id="GO:0008270">
    <property type="term" value="F:zinc ion binding"/>
    <property type="evidence" value="ECO:0007669"/>
    <property type="project" value="InterPro"/>
</dbReference>
<dbReference type="FunFam" id="1.25.40.10:FF:000470">
    <property type="entry name" value="Pentatricopeptide repeat-containing protein At5g66520"/>
    <property type="match status" value="1"/>
</dbReference>
<dbReference type="InterPro" id="IPR046960">
    <property type="entry name" value="PPR_At4g14850-like_plant"/>
</dbReference>
<dbReference type="InterPro" id="IPR046848">
    <property type="entry name" value="E_motif"/>
</dbReference>
<reference evidence="5 6" key="1">
    <citation type="submission" date="2019-06" db="EMBL/GenBank/DDBJ databases">
        <title>A chromosomal-level reference genome of Carpinus fangiana (Coryloideae, Betulaceae).</title>
        <authorList>
            <person name="Yang X."/>
            <person name="Wang Z."/>
            <person name="Zhang L."/>
            <person name="Hao G."/>
            <person name="Liu J."/>
            <person name="Yang Y."/>
        </authorList>
    </citation>
    <scope>NUCLEOTIDE SEQUENCE [LARGE SCALE GENOMIC DNA]</scope>
    <source>
        <strain evidence="5">Cfa_2016G</strain>
        <tissue evidence="5">Leaf</tissue>
    </source>
</reference>
<evidence type="ECO:0000256" key="1">
    <source>
        <dbReference type="ARBA" id="ARBA00006643"/>
    </source>
</evidence>
<dbReference type="GO" id="GO:0003723">
    <property type="term" value="F:RNA binding"/>
    <property type="evidence" value="ECO:0007669"/>
    <property type="project" value="InterPro"/>
</dbReference>
<dbReference type="GO" id="GO:0009451">
    <property type="term" value="P:RNA modification"/>
    <property type="evidence" value="ECO:0007669"/>
    <property type="project" value="InterPro"/>
</dbReference>
<dbReference type="PANTHER" id="PTHR47926:SF508">
    <property type="entry name" value="PENTATRICOPEPTIDE REPEAT-CONTAINING PROTEIN"/>
    <property type="match status" value="1"/>
</dbReference>
<dbReference type="Gene3D" id="1.25.40.10">
    <property type="entry name" value="Tetratricopeptide repeat domain"/>
    <property type="match status" value="4"/>
</dbReference>
<dbReference type="Pfam" id="PF20430">
    <property type="entry name" value="Eplus_motif"/>
    <property type="match status" value="1"/>
</dbReference>
<dbReference type="Proteomes" id="UP000327013">
    <property type="component" value="Chromosome 3"/>
</dbReference>
<evidence type="ECO:0000259" key="4">
    <source>
        <dbReference type="Pfam" id="PF14432"/>
    </source>
</evidence>
<feature type="repeat" description="PPR" evidence="3">
    <location>
        <begin position="222"/>
        <end position="252"/>
    </location>
</feature>
<dbReference type="FunFam" id="1.25.40.10:FF:000474">
    <property type="entry name" value="Pentatricopeptide repeat protein PPR986-12"/>
    <property type="match status" value="1"/>
</dbReference>
<dbReference type="NCBIfam" id="TIGR00756">
    <property type="entry name" value="PPR"/>
    <property type="match status" value="3"/>
</dbReference>
<keyword evidence="6" id="KW-1185">Reference proteome</keyword>
<dbReference type="SUPFAM" id="SSF48452">
    <property type="entry name" value="TPR-like"/>
    <property type="match status" value="1"/>
</dbReference>
<proteinExistence type="inferred from homology"/>